<keyword evidence="1" id="KW-0812">Transmembrane</keyword>
<dbReference type="RefSeq" id="WP_285662499.1">
    <property type="nucleotide sequence ID" value="NZ_BSTX01000001.1"/>
</dbReference>
<sequence length="181" mass="20642">MSPTLILVLVLVAVAAIGLVVWYLARQNNMKRRYGPEYERLVAGFGRKAADRELRDRERRHAELDLREVPEDRRTDYINRWRQVETSFVDAPEAAVRKGEEIINRVIAEIGYPMNDEDETLAQLSVDHPRTLSGFRDARALTRPGRHGMASTEELRQALVQQRALVAELLDSKAEAGRTHA</sequence>
<comment type="caution">
    <text evidence="2">The sequence shown here is derived from an EMBL/GenBank/DDBJ whole genome shotgun (WGS) entry which is preliminary data.</text>
</comment>
<gene>
    <name evidence="2" type="ORF">Afil01_21940</name>
</gene>
<dbReference type="AlphaFoldDB" id="A0A9W6SKA7"/>
<keyword evidence="1" id="KW-0472">Membrane</keyword>
<keyword evidence="3" id="KW-1185">Reference proteome</keyword>
<protein>
    <recommendedName>
        <fullName evidence="4">Secreted protein</fullName>
    </recommendedName>
</protein>
<dbReference type="EMBL" id="BSTX01000001">
    <property type="protein sequence ID" value="GLZ77387.1"/>
    <property type="molecule type" value="Genomic_DNA"/>
</dbReference>
<accession>A0A9W6SKA7</accession>
<dbReference type="Proteomes" id="UP001165079">
    <property type="component" value="Unassembled WGS sequence"/>
</dbReference>
<keyword evidence="1" id="KW-1133">Transmembrane helix</keyword>
<organism evidence="2 3">
    <name type="scientific">Actinorhabdospora filicis</name>
    <dbReference type="NCBI Taxonomy" id="1785913"/>
    <lineage>
        <taxon>Bacteria</taxon>
        <taxon>Bacillati</taxon>
        <taxon>Actinomycetota</taxon>
        <taxon>Actinomycetes</taxon>
        <taxon>Micromonosporales</taxon>
        <taxon>Micromonosporaceae</taxon>
        <taxon>Actinorhabdospora</taxon>
    </lineage>
</organism>
<evidence type="ECO:0000256" key="1">
    <source>
        <dbReference type="SAM" id="Phobius"/>
    </source>
</evidence>
<evidence type="ECO:0000313" key="3">
    <source>
        <dbReference type="Proteomes" id="UP001165079"/>
    </source>
</evidence>
<evidence type="ECO:0000313" key="2">
    <source>
        <dbReference type="EMBL" id="GLZ77387.1"/>
    </source>
</evidence>
<proteinExistence type="predicted"/>
<reference evidence="2" key="1">
    <citation type="submission" date="2023-03" db="EMBL/GenBank/DDBJ databases">
        <title>Actinorhabdospora filicis NBRC 111898.</title>
        <authorList>
            <person name="Ichikawa N."/>
            <person name="Sato H."/>
            <person name="Tonouchi N."/>
        </authorList>
    </citation>
    <scope>NUCLEOTIDE SEQUENCE</scope>
    <source>
        <strain evidence="2">NBRC 111898</strain>
    </source>
</reference>
<evidence type="ECO:0008006" key="4">
    <source>
        <dbReference type="Google" id="ProtNLM"/>
    </source>
</evidence>
<name>A0A9W6SKA7_9ACTN</name>
<feature type="transmembrane region" description="Helical" evidence="1">
    <location>
        <begin position="6"/>
        <end position="25"/>
    </location>
</feature>